<organism evidence="9 10">
    <name type="scientific">Qipengyuania aurantiaca</name>
    <dbReference type="NCBI Taxonomy" id="2867233"/>
    <lineage>
        <taxon>Bacteria</taxon>
        <taxon>Pseudomonadati</taxon>
        <taxon>Pseudomonadota</taxon>
        <taxon>Alphaproteobacteria</taxon>
        <taxon>Sphingomonadales</taxon>
        <taxon>Erythrobacteraceae</taxon>
        <taxon>Qipengyuania</taxon>
    </lineage>
</organism>
<evidence type="ECO:0000313" key="10">
    <source>
        <dbReference type="Proteomes" id="UP000824281"/>
    </source>
</evidence>
<feature type="domain" description="Nucleotidyl transferase" evidence="8">
    <location>
        <begin position="14"/>
        <end position="274"/>
    </location>
</feature>
<accession>A0ABX8ZPP2</accession>
<evidence type="ECO:0000256" key="5">
    <source>
        <dbReference type="ARBA" id="ARBA00022695"/>
    </source>
</evidence>
<dbReference type="Pfam" id="PF00483">
    <property type="entry name" value="NTP_transferase"/>
    <property type="match status" value="1"/>
</dbReference>
<comment type="similarity">
    <text evidence="1 7">Belongs to the UDPGP type 2 family.</text>
</comment>
<proteinExistence type="inferred from homology"/>
<dbReference type="CDD" id="cd02541">
    <property type="entry name" value="UGPase_prokaryotic"/>
    <property type="match status" value="1"/>
</dbReference>
<dbReference type="NCBIfam" id="TIGR01099">
    <property type="entry name" value="galU"/>
    <property type="match status" value="1"/>
</dbReference>
<dbReference type="EMBL" id="CP081295">
    <property type="protein sequence ID" value="QZD90936.1"/>
    <property type="molecule type" value="Genomic_DNA"/>
</dbReference>
<dbReference type="RefSeq" id="WP_221426395.1">
    <property type="nucleotide sequence ID" value="NZ_CP081295.1"/>
</dbReference>
<reference evidence="9 10" key="1">
    <citation type="submission" date="2021-08" db="EMBL/GenBank/DDBJ databases">
        <title>Comparative Genomics Analysis of the Genus Qipengyuania Reveals Extensive Genetic Diversity and Metabolic Versatility, Including the Description of Fifteen Novel Species.</title>
        <authorList>
            <person name="Liu Y."/>
        </authorList>
    </citation>
    <scope>NUCLEOTIDE SEQUENCE [LARGE SCALE GENOMIC DNA]</scope>
    <source>
        <strain evidence="9 10">1NDH13</strain>
    </source>
</reference>
<dbReference type="GO" id="GO:0003983">
    <property type="term" value="F:UTP:glucose-1-phosphate uridylyltransferase activity"/>
    <property type="evidence" value="ECO:0007669"/>
    <property type="project" value="UniProtKB-EC"/>
</dbReference>
<dbReference type="Proteomes" id="UP000824281">
    <property type="component" value="Chromosome"/>
</dbReference>
<dbReference type="InterPro" id="IPR029044">
    <property type="entry name" value="Nucleotide-diphossugar_trans"/>
</dbReference>
<evidence type="ECO:0000256" key="6">
    <source>
        <dbReference type="ARBA" id="ARBA00048128"/>
    </source>
</evidence>
<keyword evidence="10" id="KW-1185">Reference proteome</keyword>
<evidence type="ECO:0000256" key="1">
    <source>
        <dbReference type="ARBA" id="ARBA00006890"/>
    </source>
</evidence>
<dbReference type="Gene3D" id="3.90.550.10">
    <property type="entry name" value="Spore Coat Polysaccharide Biosynthesis Protein SpsA, Chain A"/>
    <property type="match status" value="1"/>
</dbReference>
<dbReference type="InterPro" id="IPR005835">
    <property type="entry name" value="NTP_transferase_dom"/>
</dbReference>
<comment type="catalytic activity">
    <reaction evidence="6 7">
        <text>alpha-D-glucose 1-phosphate + UTP + H(+) = UDP-alpha-D-glucose + diphosphate</text>
        <dbReference type="Rhea" id="RHEA:19889"/>
        <dbReference type="ChEBI" id="CHEBI:15378"/>
        <dbReference type="ChEBI" id="CHEBI:33019"/>
        <dbReference type="ChEBI" id="CHEBI:46398"/>
        <dbReference type="ChEBI" id="CHEBI:58601"/>
        <dbReference type="ChEBI" id="CHEBI:58885"/>
        <dbReference type="EC" id="2.7.7.9"/>
    </reaction>
</comment>
<evidence type="ECO:0000256" key="4">
    <source>
        <dbReference type="ARBA" id="ARBA00022679"/>
    </source>
</evidence>
<gene>
    <name evidence="9" type="primary">galU</name>
    <name evidence="9" type="ORF">K3148_06010</name>
</gene>
<evidence type="ECO:0000313" key="9">
    <source>
        <dbReference type="EMBL" id="QZD90936.1"/>
    </source>
</evidence>
<evidence type="ECO:0000256" key="7">
    <source>
        <dbReference type="RuleBase" id="RU361259"/>
    </source>
</evidence>
<evidence type="ECO:0000256" key="3">
    <source>
        <dbReference type="ARBA" id="ARBA00019048"/>
    </source>
</evidence>
<dbReference type="PANTHER" id="PTHR43197:SF1">
    <property type="entry name" value="UTP--GLUCOSE-1-PHOSPHATE URIDYLYLTRANSFERASE"/>
    <property type="match status" value="1"/>
</dbReference>
<evidence type="ECO:0000259" key="8">
    <source>
        <dbReference type="Pfam" id="PF00483"/>
    </source>
</evidence>
<keyword evidence="5 7" id="KW-0548">Nucleotidyltransferase</keyword>
<dbReference type="SUPFAM" id="SSF53448">
    <property type="entry name" value="Nucleotide-diphospho-sugar transferases"/>
    <property type="match status" value="1"/>
</dbReference>
<name>A0ABX8ZPP2_9SPHN</name>
<evidence type="ECO:0000256" key="2">
    <source>
        <dbReference type="ARBA" id="ARBA00012415"/>
    </source>
</evidence>
<dbReference type="InterPro" id="IPR005771">
    <property type="entry name" value="GalU_uridylyltTrfase_bac/arc"/>
</dbReference>
<dbReference type="EC" id="2.7.7.9" evidence="2 7"/>
<protein>
    <recommendedName>
        <fullName evidence="3 7">UTP--glucose-1-phosphate uridylyltransferase</fullName>
        <ecNumber evidence="2 7">2.7.7.9</ecNumber>
    </recommendedName>
    <alternativeName>
        <fullName evidence="7">UDP-glucose pyrophosphorylase</fullName>
    </alternativeName>
</protein>
<keyword evidence="4 7" id="KW-0808">Transferase</keyword>
<dbReference type="PANTHER" id="PTHR43197">
    <property type="entry name" value="UTP--GLUCOSE-1-PHOSPHATE URIDYLYLTRANSFERASE"/>
    <property type="match status" value="1"/>
</dbReference>
<sequence length="295" mass="31818">MSTHKPIKKAVFPVAGLGTRFLPATKAIPKELLPIVDRPLIQYAVDEAREAGIEQIIFVTGRGKTAIVEHFDMAFELETTMEERGKDMSVLAPTRATPGDIITVRQQVPMGLGHAIWCARAIVGDEPFAILLPDELMIANKGGTGCMKQMVEAYNEVGGNLISVLEVPQEEVSSYGVIAPGGQVSDTLTEVTGLVEKPPVAEAPSNKIISGRYILQPEVMRTLENQGKGAGGEIQLTDAMARMIGNQPFHAVTFAGNRYDCGSKTGFVEATLALALEREDMGDEVRAMAERLLAR</sequence>